<proteinExistence type="predicted"/>
<gene>
    <name evidence="2" type="ORF">GCU85_00970</name>
</gene>
<sequence>MSINQPIASRQLLTEDGNVITVTIGQPEIVADNAADSIADSDKDWSCPFTITGFATDIDGQAYGVDALQAVQLVSSAIRQALEKTNETLYWHENAFWQAGFPYLIESFGDANIESEILLEMHQRLTKNNPLNVSLNKPSK</sequence>
<dbReference type="Proteomes" id="UP000471298">
    <property type="component" value="Unassembled WGS sequence"/>
</dbReference>
<evidence type="ECO:0000259" key="1">
    <source>
        <dbReference type="Pfam" id="PF22302"/>
    </source>
</evidence>
<name>A0A6N7ER15_9GAMM</name>
<dbReference type="AlphaFoldDB" id="A0A6N7ER15"/>
<organism evidence="2 3">
    <name type="scientific">Ostreibacterium oceani</name>
    <dbReference type="NCBI Taxonomy" id="2654998"/>
    <lineage>
        <taxon>Bacteria</taxon>
        <taxon>Pseudomonadati</taxon>
        <taxon>Pseudomonadota</taxon>
        <taxon>Gammaproteobacteria</taxon>
        <taxon>Cardiobacteriales</taxon>
        <taxon>Ostreibacteriaceae</taxon>
        <taxon>Ostreibacterium</taxon>
    </lineage>
</organism>
<evidence type="ECO:0000313" key="2">
    <source>
        <dbReference type="EMBL" id="MPV85304.1"/>
    </source>
</evidence>
<dbReference type="EMBL" id="WHNW01000001">
    <property type="protein sequence ID" value="MPV85304.1"/>
    <property type="molecule type" value="Genomic_DNA"/>
</dbReference>
<accession>A0A6N7ER15</accession>
<dbReference type="Pfam" id="PF22302">
    <property type="entry name" value="DUF6968"/>
    <property type="match status" value="1"/>
</dbReference>
<keyword evidence="3" id="KW-1185">Reference proteome</keyword>
<dbReference type="InterPro" id="IPR054241">
    <property type="entry name" value="DUF6968"/>
</dbReference>
<reference evidence="2 3" key="1">
    <citation type="submission" date="2019-10" db="EMBL/GenBank/DDBJ databases">
        <title>Cardiobacteriales fam. a chemoheterotrophic member of the order Cardiobacteriales, and proposal of Cardiobacteriales fam. nov.</title>
        <authorList>
            <person name="Wang C."/>
        </authorList>
    </citation>
    <scope>NUCLEOTIDE SEQUENCE [LARGE SCALE GENOMIC DNA]</scope>
    <source>
        <strain evidence="2 3">ML27</strain>
    </source>
</reference>
<feature type="domain" description="DUF6968" evidence="1">
    <location>
        <begin position="9"/>
        <end position="102"/>
    </location>
</feature>
<comment type="caution">
    <text evidence="2">The sequence shown here is derived from an EMBL/GenBank/DDBJ whole genome shotgun (WGS) entry which is preliminary data.</text>
</comment>
<evidence type="ECO:0000313" key="3">
    <source>
        <dbReference type="Proteomes" id="UP000471298"/>
    </source>
</evidence>
<protein>
    <recommendedName>
        <fullName evidence="1">DUF6968 domain-containing protein</fullName>
    </recommendedName>
</protein>
<dbReference type="RefSeq" id="WP_152808421.1">
    <property type="nucleotide sequence ID" value="NZ_WHNW01000001.1"/>
</dbReference>
<dbReference type="InParanoid" id="A0A6N7ER15"/>